<evidence type="ECO:0000256" key="1">
    <source>
        <dbReference type="SAM" id="MobiDB-lite"/>
    </source>
</evidence>
<reference evidence="3 4" key="1">
    <citation type="submission" date="2019-12" db="EMBL/GenBank/DDBJ databases">
        <title>Novel species isolated from a subtropical stream in China.</title>
        <authorList>
            <person name="Lu H."/>
        </authorList>
    </citation>
    <scope>NUCLEOTIDE SEQUENCE [LARGE SCALE GENOMIC DNA]</scope>
    <source>
        <strain evidence="3 4">FT50W</strain>
    </source>
</reference>
<comment type="caution">
    <text evidence="3">The sequence shown here is derived from an EMBL/GenBank/DDBJ whole genome shotgun (WGS) entry which is preliminary data.</text>
</comment>
<dbReference type="Proteomes" id="UP000474565">
    <property type="component" value="Unassembled WGS sequence"/>
</dbReference>
<dbReference type="EMBL" id="WWCP01000006">
    <property type="protein sequence ID" value="MYM81796.1"/>
    <property type="molecule type" value="Genomic_DNA"/>
</dbReference>
<dbReference type="InterPro" id="IPR007111">
    <property type="entry name" value="NACHT_NTPase"/>
</dbReference>
<accession>A0A6L8MJ04</accession>
<dbReference type="Pfam" id="PF05729">
    <property type="entry name" value="NACHT"/>
    <property type="match status" value="1"/>
</dbReference>
<gene>
    <name evidence="3" type="ORF">GTP44_07470</name>
</gene>
<evidence type="ECO:0000313" key="3">
    <source>
        <dbReference type="EMBL" id="MYM81796.1"/>
    </source>
</evidence>
<evidence type="ECO:0000313" key="4">
    <source>
        <dbReference type="Proteomes" id="UP000474565"/>
    </source>
</evidence>
<protein>
    <submittedName>
        <fullName evidence="3">NACHT domain-containing protein</fullName>
    </submittedName>
</protein>
<name>A0A6L8MJ04_9BURK</name>
<sequence>MKSKNTSTGAATTESDLVRASRDGDQFHYHWAARHCLSLLPGVSDLVAISIEGASAIEGPGSANEGDELIDVGFYFGSERFEAARLVRYVQLKHSTKRVQEPWTASGLSKTLTGFSKRFTKLRTMYAWDELKDKLHFTFTTNRPVDEKVIETLEDLAVERITRHPSVVATILGYVNGLGSETANFFKLFSVEPGEPDLWNQRNLLFKDVRTFLAEGGSEASLQLKELVTRKATTEFASNPSILRVDVLRALGADEEDLWPAECLIAGPAGGALPREQDVEIRAILESATQPIVLHAEGGVGKSILVWQLSQSVSEGTVAVLYDCFGDGLYRSAQHYRHREKDALPQIANELAARGLCNPLIPVRGTDSKQYMRAFVTRLAQAVSLLRAKTPHANLYLIIDAADNAVMAAKEFDDSAFVPDLIRTAMPDGVKLVFTCRTHRRDHLQPPPDAIHVELRPFSHDETAKHLRTVYPDATDTDISDFGFLSSSNPRVQAVALSRNLPLAEMLKALGPSPSTVERAIADLLAQAVEKLKYREGHVEAEQIGLICEGLAVLRPLVPIAVLAEISGTTESAVRSFAFDLGRPLLVKGGSLHFLDEPAETWFRQRFQPEKEKLATFLTRLKPLAASSSYVASTIPQLLLAAGRMDELVELALSSEGLPTANPLERRDVEVQRLTFALKACLQQKRFASAAKLALKVAGELAGVARQNSLIQGNTDIASALLSLDRIDELVSRRAFRGTWTGAHHAYEAGLMAGRAEFLSEARSHLRMAIDWLYSWASMPHEEREKSNENVDTSDIVELAMAKLLAEGPEDAAKFLRGWSPRHLSMTAGGTLARRLVDLGRYDLLDRVAEHGARDIWLMLGLAIEACKGGHTLPAIPLGTLMRALASRRIRLHDPDRAISSWGVLNGVTSAVSQALRVLPRDDVEWAKVIRRYLPDHPPVELMARHGSDRPVLLRAYCLEAALLGSRLVLIDLAPKEIRDELEKKTSQYSRSSEAEAFERSTGGLLDWFLLSAEIACGRVPAVFNVAVQAALSSTKSARSRDYNNVFNLEQIAALEWIRAIRDASVSDTTSLAEFLNWFKEKADAFGTTAMTAICRLAAREKALESIALEVSVRVYEAIENHREHAESRVDSYQTLARAIFPTSKAEARSYFERAVEISNRIGEENSDRWGAILCLAEASGKNRPARPESAYRLARSAELAYDYVERDKHFDWNHTIDGLLSLCPASTIATLSRWRDRKIGYADRLLKITVGRAVARGLLPPIAPIALCPIGDEWTRVDDLAKAMENESAKDVQRKILDVAYRYLRFSSPSESDLERVSKLARTCDFAASDLDRLLAAVRTPKTESENPARQYVPQTLEKRNDPDWNVLFEGVDLSSAVQLRSAYLLLKTFDPPYQIEEFYTQALLRSGLAGAAEFCLAIEQWPDFGNYELRHLLDVLSKKSTKPVALRKAMAAVALAVCRRSPEWARRRRWGSSFPYRQLISEGIVTDDEIVEATLEGFLLNVTTLNSGELFQMLESLSHVLTSDEADDALNFGLSLHEMDMRPEDGDGPWSDAMKLEESCEAAVAGYLWAALGSPNTSVRWEAAHAVRAAIELGWHPVLSSLAKKALVSGPTAFVDKSFVFYEWHSRLWLNIALARCGTGHRDMVALFGDFLLLSVKEEHVLIRHFAAVALRELPEIFGGGSTLSELEKINEIALPLVEHSSYREPEAEPQALDDETGEEIDEYHFGIDIGPYWLTPLGRVFGISPNGIARRTAQAIRGRMGRLPAGYSHDARYKHGVFADEQTRHSHGTMPRVEDLAAYSAYHAMMIVAARLLKTHSVGKATYSAENDFDDWIEYRLLTREDGKWAADRRDPELTKAPPAPERYGDKDWRWQITANHLDSLMKTDEGLQVVAGDWTSGISECVETIFVNSALVPKRSAAALLCAAQTTTDARGYFFRFDEDHVGPGEDEVAGTGGEAPELTPEGNQSGQFKLRRWKSDQGESSGVDEYDPWGERVRVPGEVPTAATILAMGLCSVDDGRRWVTESGAFIRSETWTQSSGYGREKETIPGTRLSADRAFLKELLAANPGYSLIVSLKLHRRVPRSSSDDDNGSFVPPYNRYYLIEEDGIARTLKSSD</sequence>
<proteinExistence type="predicted"/>
<feature type="region of interest" description="Disordered" evidence="1">
    <location>
        <begin position="1949"/>
        <end position="1971"/>
    </location>
</feature>
<organism evidence="3 4">
    <name type="scientific">Duganella lactea</name>
    <dbReference type="NCBI Taxonomy" id="2692173"/>
    <lineage>
        <taxon>Bacteria</taxon>
        <taxon>Pseudomonadati</taxon>
        <taxon>Pseudomonadota</taxon>
        <taxon>Betaproteobacteria</taxon>
        <taxon>Burkholderiales</taxon>
        <taxon>Oxalobacteraceae</taxon>
        <taxon>Telluria group</taxon>
        <taxon>Duganella</taxon>
    </lineage>
</organism>
<feature type="domain" description="NACHT" evidence="2">
    <location>
        <begin position="291"/>
        <end position="472"/>
    </location>
</feature>
<evidence type="ECO:0000259" key="2">
    <source>
        <dbReference type="Pfam" id="PF05729"/>
    </source>
</evidence>
<dbReference type="RefSeq" id="WP_161018932.1">
    <property type="nucleotide sequence ID" value="NZ_WWCP01000006.1"/>
</dbReference>